<dbReference type="GO" id="GO:0000981">
    <property type="term" value="F:DNA-binding transcription factor activity, RNA polymerase II-specific"/>
    <property type="evidence" value="ECO:0007669"/>
    <property type="project" value="TreeGrafter"/>
</dbReference>
<evidence type="ECO:0000256" key="3">
    <source>
        <dbReference type="ARBA" id="ARBA00023163"/>
    </source>
</evidence>
<dbReference type="SUPFAM" id="SSF47454">
    <property type="entry name" value="A DNA-binding domain in eukaryotic transcription factors"/>
    <property type="match status" value="1"/>
</dbReference>
<dbReference type="GO" id="GO:0000978">
    <property type="term" value="F:RNA polymerase II cis-regulatory region sequence-specific DNA binding"/>
    <property type="evidence" value="ECO:0007669"/>
    <property type="project" value="TreeGrafter"/>
</dbReference>
<dbReference type="GO" id="GO:0005634">
    <property type="term" value="C:nucleus"/>
    <property type="evidence" value="ECO:0007669"/>
    <property type="project" value="TreeGrafter"/>
</dbReference>
<organism evidence="7">
    <name type="scientific">Caligus clemensi</name>
    <name type="common">Sea louse</name>
    <dbReference type="NCBI Taxonomy" id="344056"/>
    <lineage>
        <taxon>Eukaryota</taxon>
        <taxon>Metazoa</taxon>
        <taxon>Ecdysozoa</taxon>
        <taxon>Arthropoda</taxon>
        <taxon>Crustacea</taxon>
        <taxon>Multicrustacea</taxon>
        <taxon>Hexanauplia</taxon>
        <taxon>Copepoda</taxon>
        <taxon>Siphonostomatoida</taxon>
        <taxon>Caligidae</taxon>
        <taxon>Caligus</taxon>
    </lineage>
</organism>
<feature type="region of interest" description="Disordered" evidence="5">
    <location>
        <begin position="1"/>
        <end position="46"/>
    </location>
</feature>
<keyword evidence="2" id="KW-0238">DNA-binding</keyword>
<feature type="compositionally biased region" description="Polar residues" evidence="5">
    <location>
        <begin position="1"/>
        <end position="12"/>
    </location>
</feature>
<name>C1C1M7_CALCM</name>
<accession>C1C1M7</accession>
<evidence type="ECO:0000259" key="6">
    <source>
        <dbReference type="Pfam" id="PF03131"/>
    </source>
</evidence>
<feature type="coiled-coil region" evidence="4">
    <location>
        <begin position="108"/>
        <end position="163"/>
    </location>
</feature>
<evidence type="ECO:0000256" key="1">
    <source>
        <dbReference type="ARBA" id="ARBA00023015"/>
    </source>
</evidence>
<dbReference type="AlphaFoldDB" id="C1C1M7"/>
<proteinExistence type="evidence at transcript level"/>
<keyword evidence="3" id="KW-0804">Transcription</keyword>
<keyword evidence="1" id="KW-0805">Transcription regulation</keyword>
<reference evidence="7" key="1">
    <citation type="submission" date="2009-03" db="EMBL/GenBank/DDBJ databases">
        <title>Caligus clemensi ESTs and full-length cDNAs.</title>
        <authorList>
            <person name="Yasuike M."/>
            <person name="von Schalburg K."/>
            <person name="Cooper G."/>
            <person name="Leong J."/>
            <person name="Jones S.R.M."/>
            <person name="Koop B.F."/>
        </authorList>
    </citation>
    <scope>NUCLEOTIDE SEQUENCE</scope>
    <source>
        <tissue evidence="7">Whole</tissue>
    </source>
</reference>
<feature type="compositionally biased region" description="Low complexity" evidence="5">
    <location>
        <begin position="22"/>
        <end position="46"/>
    </location>
</feature>
<evidence type="ECO:0000256" key="5">
    <source>
        <dbReference type="SAM" id="MobiDB-lite"/>
    </source>
</evidence>
<dbReference type="EMBL" id="BT080756">
    <property type="protein sequence ID" value="ACO15180.1"/>
    <property type="molecule type" value="mRNA"/>
</dbReference>
<dbReference type="InterPro" id="IPR004826">
    <property type="entry name" value="bZIP_Maf"/>
</dbReference>
<evidence type="ECO:0000256" key="4">
    <source>
        <dbReference type="SAM" id="Coils"/>
    </source>
</evidence>
<dbReference type="PANTHER" id="PTHR10129">
    <property type="entry name" value="TRANSCRIPTION FACTOR MAF"/>
    <property type="match status" value="1"/>
</dbReference>
<keyword evidence="4" id="KW-0175">Coiled coil</keyword>
<dbReference type="PANTHER" id="PTHR10129:SF48">
    <property type="entry name" value="MAF-S, ISOFORM B"/>
    <property type="match status" value="1"/>
</dbReference>
<dbReference type="Gene3D" id="1.20.5.170">
    <property type="match status" value="1"/>
</dbReference>
<dbReference type="InterPro" id="IPR008917">
    <property type="entry name" value="TF_DNA-bd_sf"/>
</dbReference>
<evidence type="ECO:0000256" key="2">
    <source>
        <dbReference type="ARBA" id="ARBA00023125"/>
    </source>
</evidence>
<protein>
    <submittedName>
        <fullName evidence="7">Transcription factor MafG</fullName>
    </submittedName>
</protein>
<feature type="domain" description="Basic leucine zipper" evidence="6">
    <location>
        <begin position="64"/>
        <end position="153"/>
    </location>
</feature>
<sequence>MDSNIQLPSSVTLHKMKKVEHPSSNSQTSNSTPTTPSEDLSDSSLHSENAHILEKKRIPEINLSYEELVSVKTKDLNQILKDVPKERCAEIKSIRRTLKNRGYAASSRVRSLAEKEELEKEIGLIEEDTKKVNEKIDLCTYRLNLLKDSCEQLLTSLDQYENSEELKADIKAKVAQKITLIYGEEAMQIPEIQSLLGNFNTKSPSNGKIL</sequence>
<dbReference type="InterPro" id="IPR024874">
    <property type="entry name" value="Transcription_factor_Maf_fam"/>
</dbReference>
<gene>
    <name evidence="7" type="primary">MAFG</name>
</gene>
<dbReference type="Pfam" id="PF03131">
    <property type="entry name" value="bZIP_Maf"/>
    <property type="match status" value="1"/>
</dbReference>
<evidence type="ECO:0000313" key="7">
    <source>
        <dbReference type="EMBL" id="ACO15180.1"/>
    </source>
</evidence>